<proteinExistence type="inferred from homology"/>
<dbReference type="PANTHER" id="PTHR12169">
    <property type="entry name" value="ATPASE N2B"/>
    <property type="match status" value="1"/>
</dbReference>
<dbReference type="AlphaFoldDB" id="A0A485K721"/>
<dbReference type="NCBIfam" id="NF040713">
    <property type="entry name" value="ZapE"/>
    <property type="match status" value="1"/>
</dbReference>
<dbReference type="GO" id="GO:0005524">
    <property type="term" value="F:ATP binding"/>
    <property type="evidence" value="ECO:0007669"/>
    <property type="project" value="UniProtKB-KW"/>
</dbReference>
<organism evidence="5 6">
    <name type="scientific">Aphanomyces stellatus</name>
    <dbReference type="NCBI Taxonomy" id="120398"/>
    <lineage>
        <taxon>Eukaryota</taxon>
        <taxon>Sar</taxon>
        <taxon>Stramenopiles</taxon>
        <taxon>Oomycota</taxon>
        <taxon>Saprolegniomycetes</taxon>
        <taxon>Saprolegniales</taxon>
        <taxon>Verrucalvaceae</taxon>
        <taxon>Aphanomyces</taxon>
    </lineage>
</organism>
<dbReference type="EMBL" id="VJMH01000149">
    <property type="protein sequence ID" value="KAF0718439.1"/>
    <property type="molecule type" value="Genomic_DNA"/>
</dbReference>
<dbReference type="GO" id="GO:0016887">
    <property type="term" value="F:ATP hydrolysis activity"/>
    <property type="evidence" value="ECO:0007669"/>
    <property type="project" value="InterPro"/>
</dbReference>
<accession>A0A485K721</accession>
<evidence type="ECO:0000313" key="5">
    <source>
        <dbReference type="EMBL" id="VFT78914.1"/>
    </source>
</evidence>
<evidence type="ECO:0000256" key="1">
    <source>
        <dbReference type="ARBA" id="ARBA00010322"/>
    </source>
</evidence>
<evidence type="ECO:0000313" key="4">
    <source>
        <dbReference type="EMBL" id="KAF0718439.1"/>
    </source>
</evidence>
<reference evidence="4" key="2">
    <citation type="submission" date="2019-06" db="EMBL/GenBank/DDBJ databases">
        <title>Genomics analysis of Aphanomyces spp. identifies a new class of oomycete effector associated with host adaptation.</title>
        <authorList>
            <person name="Gaulin E."/>
        </authorList>
    </citation>
    <scope>NUCLEOTIDE SEQUENCE</scope>
    <source>
        <strain evidence="4">CBS 578.67</strain>
    </source>
</reference>
<dbReference type="GO" id="GO:0005739">
    <property type="term" value="C:mitochondrion"/>
    <property type="evidence" value="ECO:0007669"/>
    <property type="project" value="TreeGrafter"/>
</dbReference>
<keyword evidence="3" id="KW-0067">ATP-binding</keyword>
<evidence type="ECO:0000256" key="3">
    <source>
        <dbReference type="ARBA" id="ARBA00022840"/>
    </source>
</evidence>
<reference evidence="5 6" key="1">
    <citation type="submission" date="2019-03" db="EMBL/GenBank/DDBJ databases">
        <authorList>
            <person name="Gaulin E."/>
            <person name="Dumas B."/>
        </authorList>
    </citation>
    <scope>NUCLEOTIDE SEQUENCE [LARGE SCALE GENOMIC DNA]</scope>
    <source>
        <strain evidence="5">CBS 568.67</strain>
    </source>
</reference>
<name>A0A485K721_9STRA</name>
<dbReference type="InterPro" id="IPR005654">
    <property type="entry name" value="ATPase_AFG1-like"/>
</dbReference>
<sequence>MRLHGVLHRYQHLVSTKALRPDAAQLTVATQLDKLQRRLVDYDLPKTTVDGPTKIPRGLYVYGQVGTGKSMLMDLFYHNLENKKRRVHFHAFLLDVHRRIHARKQEHLEAFGRSMHIDLEPERDIIATIAKEIATESPVLCFDEFQVIDIADAMIMRKFFGVLFQEGTVMVATSNTHPQNLYPDGVNREYFLPFLDLLQRHTRVLPIDSTTDHRRHDKPLEETYLTPLTPAVRARIAAILHDSLLPPGATLRPRTLPVMMGRSLQVQCHGDVCVVDFDTLCNTDKGAADYKALSEAFRVVVLTDIPQLTLHMHNQARRFITLLDELYEHKVRLVCSAAVDVDALFAFGESHAAAVPVPISLADKQAQLETLQANAIKPFTSWDGPVAVAADPSNDDSVKNMSSMTDLLYACKRAVSRLHEMRTAKYQQLLMPGVEDGSDVDNL</sequence>
<protein>
    <submittedName>
        <fullName evidence="5">Aste57867_1703 protein</fullName>
    </submittedName>
</protein>
<evidence type="ECO:0000256" key="2">
    <source>
        <dbReference type="ARBA" id="ARBA00022741"/>
    </source>
</evidence>
<gene>
    <name evidence="5" type="primary">Aste57867_1703</name>
    <name evidence="4" type="ORF">As57867_001701</name>
    <name evidence="5" type="ORF">ASTE57867_1703</name>
</gene>
<keyword evidence="2" id="KW-0547">Nucleotide-binding</keyword>
<comment type="similarity">
    <text evidence="1">Belongs to the AFG1 ATPase family.</text>
</comment>
<dbReference type="PANTHER" id="PTHR12169:SF6">
    <property type="entry name" value="AFG1-LIKE ATPASE"/>
    <property type="match status" value="1"/>
</dbReference>
<evidence type="ECO:0000313" key="6">
    <source>
        <dbReference type="Proteomes" id="UP000332933"/>
    </source>
</evidence>
<keyword evidence="6" id="KW-1185">Reference proteome</keyword>
<dbReference type="OrthoDB" id="548867at2759"/>
<dbReference type="InterPro" id="IPR027417">
    <property type="entry name" value="P-loop_NTPase"/>
</dbReference>
<dbReference type="EMBL" id="CAADRA010000149">
    <property type="protein sequence ID" value="VFT78914.1"/>
    <property type="molecule type" value="Genomic_DNA"/>
</dbReference>
<dbReference type="SUPFAM" id="SSF52540">
    <property type="entry name" value="P-loop containing nucleoside triphosphate hydrolases"/>
    <property type="match status" value="1"/>
</dbReference>
<dbReference type="Gene3D" id="3.40.50.300">
    <property type="entry name" value="P-loop containing nucleotide triphosphate hydrolases"/>
    <property type="match status" value="1"/>
</dbReference>
<dbReference type="Pfam" id="PF03969">
    <property type="entry name" value="AFG1_ATPase"/>
    <property type="match status" value="1"/>
</dbReference>
<dbReference type="Proteomes" id="UP000332933">
    <property type="component" value="Unassembled WGS sequence"/>
</dbReference>